<dbReference type="Proteomes" id="UP001151760">
    <property type="component" value="Unassembled WGS sequence"/>
</dbReference>
<evidence type="ECO:0000256" key="1">
    <source>
        <dbReference type="ARBA" id="ARBA00004370"/>
    </source>
</evidence>
<feature type="transmembrane region" description="Helical" evidence="7">
    <location>
        <begin position="149"/>
        <end position="171"/>
    </location>
</feature>
<reference evidence="8" key="1">
    <citation type="journal article" date="2022" name="Int. J. Mol. Sci.">
        <title>Draft Genome of Tanacetum Coccineum: Genomic Comparison of Closely Related Tanacetum-Family Plants.</title>
        <authorList>
            <person name="Yamashiro T."/>
            <person name="Shiraishi A."/>
            <person name="Nakayama K."/>
            <person name="Satake H."/>
        </authorList>
    </citation>
    <scope>NUCLEOTIDE SEQUENCE</scope>
</reference>
<evidence type="ECO:0000313" key="9">
    <source>
        <dbReference type="Proteomes" id="UP001151760"/>
    </source>
</evidence>
<dbReference type="InterPro" id="IPR015422">
    <property type="entry name" value="PyrdxlP-dep_Trfase_small"/>
</dbReference>
<evidence type="ECO:0000256" key="3">
    <source>
        <dbReference type="ARBA" id="ARBA00022692"/>
    </source>
</evidence>
<dbReference type="EMBL" id="BQNB010019493">
    <property type="protein sequence ID" value="GJT85888.1"/>
    <property type="molecule type" value="Genomic_DNA"/>
</dbReference>
<accession>A0ABQ5HDK0</accession>
<comment type="caution">
    <text evidence="8">The sequence shown here is derived from an EMBL/GenBank/DDBJ whole genome shotgun (WGS) entry which is preliminary data.</text>
</comment>
<dbReference type="PANTHER" id="PTHR21659">
    <property type="entry name" value="HYDROPHOBIC PROTEIN RCI2 LOW TEMPERATURE AND SALT RESPONSIVE PROTEIN LTI6 -RELATED"/>
    <property type="match status" value="1"/>
</dbReference>
<keyword evidence="5 7" id="KW-0472">Membrane</keyword>
<evidence type="ECO:0000256" key="6">
    <source>
        <dbReference type="SAM" id="Coils"/>
    </source>
</evidence>
<evidence type="ECO:0000313" key="8">
    <source>
        <dbReference type="EMBL" id="GJT85888.1"/>
    </source>
</evidence>
<evidence type="ECO:0000256" key="4">
    <source>
        <dbReference type="ARBA" id="ARBA00022989"/>
    </source>
</evidence>
<proteinExistence type="inferred from homology"/>
<dbReference type="Pfam" id="PF01679">
    <property type="entry name" value="Pmp3"/>
    <property type="match status" value="1"/>
</dbReference>
<evidence type="ECO:0000256" key="7">
    <source>
        <dbReference type="SAM" id="Phobius"/>
    </source>
</evidence>
<gene>
    <name evidence="8" type="ORF">Tco_1067605</name>
</gene>
<name>A0ABQ5HDK0_9ASTR</name>
<reference evidence="8" key="2">
    <citation type="submission" date="2022-01" db="EMBL/GenBank/DDBJ databases">
        <authorList>
            <person name="Yamashiro T."/>
            <person name="Shiraishi A."/>
            <person name="Satake H."/>
            <person name="Nakayama K."/>
        </authorList>
    </citation>
    <scope>NUCLEOTIDE SEQUENCE</scope>
</reference>
<feature type="transmembrane region" description="Helical" evidence="7">
    <location>
        <begin position="27"/>
        <end position="49"/>
    </location>
</feature>
<keyword evidence="4 7" id="KW-1133">Transmembrane helix</keyword>
<evidence type="ECO:0000256" key="2">
    <source>
        <dbReference type="ARBA" id="ARBA00009530"/>
    </source>
</evidence>
<feature type="coiled-coil region" evidence="6">
    <location>
        <begin position="198"/>
        <end position="225"/>
    </location>
</feature>
<comment type="subcellular location">
    <subcellularLocation>
        <location evidence="1">Membrane</location>
    </subcellularLocation>
</comment>
<keyword evidence="3 7" id="KW-0812">Transmembrane</keyword>
<keyword evidence="9" id="KW-1185">Reference proteome</keyword>
<dbReference type="PANTHER" id="PTHR21659:SF120">
    <property type="entry name" value="HYDROPHOBIC PROTEIN LTI6B"/>
    <property type="match status" value="1"/>
</dbReference>
<keyword evidence="6" id="KW-0175">Coiled coil</keyword>
<dbReference type="Gene3D" id="3.90.1150.10">
    <property type="entry name" value="Aspartate Aminotransferase, domain 1"/>
    <property type="match status" value="1"/>
</dbReference>
<comment type="similarity">
    <text evidence="2">Belongs to the UPF0057 (PMP3) family.</text>
</comment>
<organism evidence="8 9">
    <name type="scientific">Tanacetum coccineum</name>
    <dbReference type="NCBI Taxonomy" id="301880"/>
    <lineage>
        <taxon>Eukaryota</taxon>
        <taxon>Viridiplantae</taxon>
        <taxon>Streptophyta</taxon>
        <taxon>Embryophyta</taxon>
        <taxon>Tracheophyta</taxon>
        <taxon>Spermatophyta</taxon>
        <taxon>Magnoliopsida</taxon>
        <taxon>eudicotyledons</taxon>
        <taxon>Gunneridae</taxon>
        <taxon>Pentapetalae</taxon>
        <taxon>asterids</taxon>
        <taxon>campanulids</taxon>
        <taxon>Asterales</taxon>
        <taxon>Asteraceae</taxon>
        <taxon>Asteroideae</taxon>
        <taxon>Anthemideae</taxon>
        <taxon>Anthemidinae</taxon>
        <taxon>Tanacetum</taxon>
    </lineage>
</organism>
<sequence length="576" mass="64689">MSTTTSIDILAIILPHLGVFLKFGCEVEFWICVLLTLFGWLPGILYAIISGLLHSQPKSTVGTPAYIAPEVLSRKEYDRKLALLNGFLIKKHYMHQDSENGVRNHLDEVRNQAQPVYDLLHGRPTCSSMTRSTANGSTTSLRLRMRRPFSLELILLLSDLPVLTATLGATLSKHRVNPRVYIGCMKFGSVLAHKDGILQSLATCAKTLENALNNLEGTVESFNQVLVNDVSNLKHQSGSDQSTYRPARIRFWKEVSNVYEIFLLHYLQQSGGAMYLFPRIQLPNKAIKATQEAKKAPDAFYTDAPVYVKCEVSLPGGKADKDDIDDADTSTREPKGKSILKLIIQELEVQRLASIYRLQSEQIWGNPSTIRLQQGWGHFSHPIYACRVADMGYIQSTIWCFLMVQRLASIYRLQSEQIGGNPSTIRYVRVTPTEHTNMPSPEDKIRLVNLLGISNEEAGLKAGIIFSLLALEHIKFLICFVAFVLLSTRFNLQIFSLQISCVVRFDIIAKNLLCSQGPSLDPRSCSAHLTTFRAHYYMKGVGEKSESGGRTTRERTLKVRHLPVIRDNVKEVMVYG</sequence>
<evidence type="ECO:0000256" key="5">
    <source>
        <dbReference type="ARBA" id="ARBA00023136"/>
    </source>
</evidence>
<dbReference type="InterPro" id="IPR000612">
    <property type="entry name" value="PMP3"/>
</dbReference>
<protein>
    <submittedName>
        <fullName evidence="8">Hydrophobic protein RCI2B-like protein</fullName>
    </submittedName>
</protein>